<keyword evidence="4" id="KW-1185">Reference proteome</keyword>
<organism evidence="3 4">
    <name type="scientific">Absidia repens</name>
    <dbReference type="NCBI Taxonomy" id="90262"/>
    <lineage>
        <taxon>Eukaryota</taxon>
        <taxon>Fungi</taxon>
        <taxon>Fungi incertae sedis</taxon>
        <taxon>Mucoromycota</taxon>
        <taxon>Mucoromycotina</taxon>
        <taxon>Mucoromycetes</taxon>
        <taxon>Mucorales</taxon>
        <taxon>Cunninghamellaceae</taxon>
        <taxon>Absidia</taxon>
    </lineage>
</organism>
<dbReference type="CDD" id="cd02989">
    <property type="entry name" value="Phd_like_TxnDC9"/>
    <property type="match status" value="1"/>
</dbReference>
<reference evidence="3 4" key="1">
    <citation type="submission" date="2016-07" db="EMBL/GenBank/DDBJ databases">
        <title>Pervasive Adenine N6-methylation of Active Genes in Fungi.</title>
        <authorList>
            <consortium name="DOE Joint Genome Institute"/>
            <person name="Mondo S.J."/>
            <person name="Dannebaum R.O."/>
            <person name="Kuo R.C."/>
            <person name="Labutti K."/>
            <person name="Haridas S."/>
            <person name="Kuo A."/>
            <person name="Salamov A."/>
            <person name="Ahrendt S.R."/>
            <person name="Lipzen A."/>
            <person name="Sullivan W."/>
            <person name="Andreopoulos W.B."/>
            <person name="Clum A."/>
            <person name="Lindquist E."/>
            <person name="Daum C."/>
            <person name="Ramamoorthy G.K."/>
            <person name="Gryganskyi A."/>
            <person name="Culley D."/>
            <person name="Magnuson J.K."/>
            <person name="James T.Y."/>
            <person name="O'Malley M.A."/>
            <person name="Stajich J.E."/>
            <person name="Spatafora J.W."/>
            <person name="Visel A."/>
            <person name="Grigoriev I.V."/>
        </authorList>
    </citation>
    <scope>NUCLEOTIDE SEQUENCE [LARGE SCALE GENOMIC DNA]</scope>
    <source>
        <strain evidence="3 4">NRRL 1336</strain>
    </source>
</reference>
<evidence type="ECO:0000256" key="1">
    <source>
        <dbReference type="ARBA" id="ARBA00009686"/>
    </source>
</evidence>
<dbReference type="Gene3D" id="3.40.30.10">
    <property type="entry name" value="Glutaredoxin"/>
    <property type="match status" value="1"/>
</dbReference>
<dbReference type="InterPro" id="IPR024253">
    <property type="entry name" value="Phosducin_thioredoxin-like_dom"/>
</dbReference>
<evidence type="ECO:0000313" key="4">
    <source>
        <dbReference type="Proteomes" id="UP000193560"/>
    </source>
</evidence>
<accession>A0A1X2I6P6</accession>
<dbReference type="STRING" id="90262.A0A1X2I6P6"/>
<dbReference type="InterPro" id="IPR036249">
    <property type="entry name" value="Thioredoxin-like_sf"/>
</dbReference>
<protein>
    <submittedName>
        <fullName evidence="3">Thioredoxin-like protein</fullName>
    </submittedName>
</protein>
<dbReference type="AlphaFoldDB" id="A0A1X2I6P6"/>
<dbReference type="EMBL" id="MCGE01000027">
    <property type="protein sequence ID" value="ORZ09560.1"/>
    <property type="molecule type" value="Genomic_DNA"/>
</dbReference>
<name>A0A1X2I6P6_9FUNG</name>
<evidence type="ECO:0000313" key="3">
    <source>
        <dbReference type="EMBL" id="ORZ09560.1"/>
    </source>
</evidence>
<comment type="similarity">
    <text evidence="1">Belongs to the phosducin family.</text>
</comment>
<dbReference type="SUPFAM" id="SSF52833">
    <property type="entry name" value="Thioredoxin-like"/>
    <property type="match status" value="1"/>
</dbReference>
<dbReference type="Pfam" id="PF02114">
    <property type="entry name" value="Phosducin"/>
    <property type="match status" value="1"/>
</dbReference>
<sequence length="198" mass="23183">MTNPHELEDLTDDEALFEELEREDDDAMASIREQRIREIQSELERRQIIQDSNHGIYTEIENEKEFMTTTTKEKYMVGHFYHKDFRRCKIMDTHLEQLADKFPDTRFVKISVENAPFLVEKLQVRVLPCVMGWVDGYIKTKLVGFDDLGNTDDFTTNMLELQLSNAGVVRKKEDKAVSQKKSIFQTVDGDSEDDDDDY</sequence>
<proteinExistence type="inferred from homology"/>
<dbReference type="Proteomes" id="UP000193560">
    <property type="component" value="Unassembled WGS sequence"/>
</dbReference>
<dbReference type="PANTHER" id="PTHR21148">
    <property type="entry name" value="THIOREDOXIN DOMAIN-CONTAINING PROTEIN 9"/>
    <property type="match status" value="1"/>
</dbReference>
<comment type="caution">
    <text evidence="3">The sequence shown here is derived from an EMBL/GenBank/DDBJ whole genome shotgun (WGS) entry which is preliminary data.</text>
</comment>
<dbReference type="OrthoDB" id="10257948at2759"/>
<evidence type="ECO:0000259" key="2">
    <source>
        <dbReference type="Pfam" id="PF02114"/>
    </source>
</evidence>
<gene>
    <name evidence="3" type="ORF">BCR42DRAFT_358826</name>
</gene>
<feature type="domain" description="Phosducin" evidence="2">
    <location>
        <begin position="19"/>
        <end position="183"/>
    </location>
</feature>